<reference evidence="1 2" key="1">
    <citation type="submission" date="2019-11" db="EMBL/GenBank/DDBJ databases">
        <title>Comparative genomics of hydrocarbon-degrading Desulfosarcina strains.</title>
        <authorList>
            <person name="Watanabe M."/>
            <person name="Kojima H."/>
            <person name="Fukui M."/>
        </authorList>
    </citation>
    <scope>NUCLEOTIDE SEQUENCE [LARGE SCALE GENOMIC DNA]</scope>
    <source>
        <strain evidence="1 2">PL12</strain>
    </source>
</reference>
<protein>
    <submittedName>
        <fullName evidence="1">Uncharacterized protein</fullName>
    </submittedName>
</protein>
<name>A0A5K7YML1_9BACT</name>
<accession>A0A5K7YML1</accession>
<keyword evidence="2" id="KW-1185">Reference proteome</keyword>
<dbReference type="AlphaFoldDB" id="A0A5K7YML1"/>
<sequence length="51" mass="6052">MTFGLIRFTILRENTLKSHYNSSPYHSDFEWKHAGLSAEPSLILRIKELFR</sequence>
<evidence type="ECO:0000313" key="1">
    <source>
        <dbReference type="EMBL" id="BBO70048.1"/>
    </source>
</evidence>
<organism evidence="1 2">
    <name type="scientific">Desulfosarcina alkanivorans</name>
    <dbReference type="NCBI Taxonomy" id="571177"/>
    <lineage>
        <taxon>Bacteria</taxon>
        <taxon>Pseudomonadati</taxon>
        <taxon>Thermodesulfobacteriota</taxon>
        <taxon>Desulfobacteria</taxon>
        <taxon>Desulfobacterales</taxon>
        <taxon>Desulfosarcinaceae</taxon>
        <taxon>Desulfosarcina</taxon>
    </lineage>
</organism>
<dbReference type="KEGG" id="dalk:DSCA_39780"/>
<dbReference type="Proteomes" id="UP000427906">
    <property type="component" value="Chromosome"/>
</dbReference>
<dbReference type="EMBL" id="AP021874">
    <property type="protein sequence ID" value="BBO70048.1"/>
    <property type="molecule type" value="Genomic_DNA"/>
</dbReference>
<evidence type="ECO:0000313" key="2">
    <source>
        <dbReference type="Proteomes" id="UP000427906"/>
    </source>
</evidence>
<proteinExistence type="predicted"/>
<gene>
    <name evidence="1" type="ORF">DSCA_39780</name>
</gene>